<sequence>MKEKRELTCIGCPMGCMLEVSLEENKVVDVKGNTCMRGKVYAEKECTNPTRIVTSSVKVRNGEVGAVSVKTDADIPKDKIMECIEELKGIVVEAPINIGDIIVKNIAGTKVNIIATKGIAKGN</sequence>
<accession>A0A937FH80</accession>
<evidence type="ECO:0000313" key="1">
    <source>
        <dbReference type="EMBL" id="MBL4933699.1"/>
    </source>
</evidence>
<dbReference type="SUPFAM" id="SSF53706">
    <property type="entry name" value="Formate dehydrogenase/DMSO reductase, domains 1-3"/>
    <property type="match status" value="1"/>
</dbReference>
<dbReference type="SUPFAM" id="SSF160148">
    <property type="entry name" value="CPE0013-like"/>
    <property type="match status" value="1"/>
</dbReference>
<dbReference type="AlphaFoldDB" id="A0A937FH80"/>
<dbReference type="PANTHER" id="PTHR39450">
    <property type="entry name" value="MOLYBDOPTERIN OXIDOREDUCTASE, 4FE-4S CLUSTER-BINDING SUBUNIT"/>
    <property type="match status" value="1"/>
</dbReference>
<dbReference type="Proteomes" id="UP000623681">
    <property type="component" value="Unassembled WGS sequence"/>
</dbReference>
<name>A0A937FH80_9CLOT</name>
<reference evidence="1" key="1">
    <citation type="submission" date="2021-01" db="EMBL/GenBank/DDBJ databases">
        <title>Genome public.</title>
        <authorList>
            <person name="Liu C."/>
            <person name="Sun Q."/>
        </authorList>
    </citation>
    <scope>NUCLEOTIDE SEQUENCE</scope>
    <source>
        <strain evidence="1">YIM B02565</strain>
    </source>
</reference>
<dbReference type="Pfam" id="PF07892">
    <property type="entry name" value="DUF1667"/>
    <property type="match status" value="1"/>
</dbReference>
<evidence type="ECO:0000313" key="2">
    <source>
        <dbReference type="Proteomes" id="UP000623681"/>
    </source>
</evidence>
<comment type="caution">
    <text evidence="1">The sequence shown here is derived from an EMBL/GenBank/DDBJ whole genome shotgun (WGS) entry which is preliminary data.</text>
</comment>
<protein>
    <submittedName>
        <fullName evidence="1">DUF1667 domain-containing protein</fullName>
    </submittedName>
</protein>
<gene>
    <name evidence="1" type="ORF">JK634_18110</name>
</gene>
<organism evidence="1 2">
    <name type="scientific">Clostridium paridis</name>
    <dbReference type="NCBI Taxonomy" id="2803863"/>
    <lineage>
        <taxon>Bacteria</taxon>
        <taxon>Bacillati</taxon>
        <taxon>Bacillota</taxon>
        <taxon>Clostridia</taxon>
        <taxon>Eubacteriales</taxon>
        <taxon>Clostridiaceae</taxon>
        <taxon>Clostridium</taxon>
    </lineage>
</organism>
<dbReference type="InterPro" id="IPR036593">
    <property type="entry name" value="CPE0013-like_sf"/>
</dbReference>
<dbReference type="Gene3D" id="3.10.530.10">
    <property type="entry name" value="CPE0013-like"/>
    <property type="match status" value="1"/>
</dbReference>
<proteinExistence type="predicted"/>
<dbReference type="EMBL" id="JAESWA010000027">
    <property type="protein sequence ID" value="MBL4933699.1"/>
    <property type="molecule type" value="Genomic_DNA"/>
</dbReference>
<dbReference type="RefSeq" id="WP_202769136.1">
    <property type="nucleotide sequence ID" value="NZ_JAESWA010000027.1"/>
</dbReference>
<keyword evidence="2" id="KW-1185">Reference proteome</keyword>
<dbReference type="InterPro" id="IPR012460">
    <property type="entry name" value="DUF1667"/>
</dbReference>
<dbReference type="PANTHER" id="PTHR39450:SF1">
    <property type="entry name" value="DUF1667 DOMAIN-CONTAINING PROTEIN"/>
    <property type="match status" value="1"/>
</dbReference>